<evidence type="ECO:0000259" key="4">
    <source>
        <dbReference type="PROSITE" id="PS51118"/>
    </source>
</evidence>
<proteinExistence type="predicted"/>
<protein>
    <submittedName>
        <fullName evidence="5">Winged helix-turn-helix transcriptional regulator</fullName>
    </submittedName>
</protein>
<dbReference type="EMBL" id="CP162511">
    <property type="protein sequence ID" value="XDI06710.1"/>
    <property type="molecule type" value="Genomic_DNA"/>
</dbReference>
<dbReference type="InterPro" id="IPR036388">
    <property type="entry name" value="WH-like_DNA-bd_sf"/>
</dbReference>
<dbReference type="AlphaFoldDB" id="A0AB39BKS6"/>
<keyword evidence="3" id="KW-0804">Transcription</keyword>
<gene>
    <name evidence="5" type="ORF">ABFY20_06295</name>
</gene>
<dbReference type="PANTHER" id="PTHR33204">
    <property type="entry name" value="TRANSCRIPTIONAL REGULATOR, MARR FAMILY"/>
    <property type="match status" value="1"/>
</dbReference>
<keyword evidence="2" id="KW-0238">DNA-binding</keyword>
<evidence type="ECO:0000256" key="3">
    <source>
        <dbReference type="ARBA" id="ARBA00023163"/>
    </source>
</evidence>
<name>A0AB39BKS6_9MICO</name>
<feature type="domain" description="HTH hxlR-type" evidence="4">
    <location>
        <begin position="5"/>
        <end position="111"/>
    </location>
</feature>
<reference evidence="5" key="1">
    <citation type="submission" date="2024-05" db="EMBL/GenBank/DDBJ databases">
        <title>Herbiconiux sp. A18JL235.</title>
        <authorList>
            <person name="Zhang G."/>
        </authorList>
    </citation>
    <scope>NUCLEOTIDE SEQUENCE</scope>
    <source>
        <strain evidence="5">A18JL235</strain>
    </source>
</reference>
<sequence length="119" mass="13634">MTDLCEATPSVRVIVRDLFGLTSDRWSMAVVRALSGGPLRFTRLMAEVEGVSHRMLTRTLRGLERDGLVARTSYPESPPRVEYRLTELGRSFDEPVSAFVEWAHAHRDEIERSRERFDA</sequence>
<dbReference type="SUPFAM" id="SSF46785">
    <property type="entry name" value="Winged helix' DNA-binding domain"/>
    <property type="match status" value="1"/>
</dbReference>
<accession>A0AB39BKS6</accession>
<keyword evidence="1" id="KW-0805">Transcription regulation</keyword>
<dbReference type="Gene3D" id="1.10.10.10">
    <property type="entry name" value="Winged helix-like DNA-binding domain superfamily/Winged helix DNA-binding domain"/>
    <property type="match status" value="1"/>
</dbReference>
<evidence type="ECO:0000313" key="5">
    <source>
        <dbReference type="EMBL" id="XDI06710.1"/>
    </source>
</evidence>
<organism evidence="5">
    <name type="scientific">Herbiconiux sp. A18JL235</name>
    <dbReference type="NCBI Taxonomy" id="3152363"/>
    <lineage>
        <taxon>Bacteria</taxon>
        <taxon>Bacillati</taxon>
        <taxon>Actinomycetota</taxon>
        <taxon>Actinomycetes</taxon>
        <taxon>Micrococcales</taxon>
        <taxon>Microbacteriaceae</taxon>
        <taxon>Herbiconiux</taxon>
    </lineage>
</organism>
<dbReference type="GO" id="GO:0003677">
    <property type="term" value="F:DNA binding"/>
    <property type="evidence" value="ECO:0007669"/>
    <property type="project" value="UniProtKB-KW"/>
</dbReference>
<dbReference type="PANTHER" id="PTHR33204:SF39">
    <property type="entry name" value="TRANSCRIPTIONAL REGULATORY PROTEIN"/>
    <property type="match status" value="1"/>
</dbReference>
<dbReference type="PROSITE" id="PS51118">
    <property type="entry name" value="HTH_HXLR"/>
    <property type="match status" value="1"/>
</dbReference>
<dbReference type="InterPro" id="IPR036390">
    <property type="entry name" value="WH_DNA-bd_sf"/>
</dbReference>
<dbReference type="InterPro" id="IPR002577">
    <property type="entry name" value="HTH_HxlR"/>
</dbReference>
<dbReference type="Pfam" id="PF01638">
    <property type="entry name" value="HxlR"/>
    <property type="match status" value="1"/>
</dbReference>
<evidence type="ECO:0000256" key="2">
    <source>
        <dbReference type="ARBA" id="ARBA00023125"/>
    </source>
</evidence>
<dbReference type="RefSeq" id="WP_368499089.1">
    <property type="nucleotide sequence ID" value="NZ_CP162511.1"/>
</dbReference>
<evidence type="ECO:0000256" key="1">
    <source>
        <dbReference type="ARBA" id="ARBA00023015"/>
    </source>
</evidence>